<evidence type="ECO:0000313" key="4">
    <source>
        <dbReference type="Proteomes" id="UP000538196"/>
    </source>
</evidence>
<gene>
    <name evidence="3" type="ORF">FHX33_002114</name>
</gene>
<evidence type="ECO:0000256" key="1">
    <source>
        <dbReference type="ARBA" id="ARBA00006817"/>
    </source>
</evidence>
<dbReference type="EMBL" id="JACHVP010000002">
    <property type="protein sequence ID" value="MBB2967351.1"/>
    <property type="molecule type" value="Genomic_DNA"/>
</dbReference>
<name>A0A7W4UXD4_LEIAQ</name>
<sequence>MTPQPTGRLVRKDDGVYVVLDRIVHAPIEEVWAFFSRSAYLSRWIGEFTGTPSTGAVKFRMNAEGDGAEWENVTIRLCDAPHRLHVDVGTAPARRMFVHLTESSGHTTITFGDLLHTVAEGADYGVGWDYYLDRMIAAHDGKPLPVWDEYYPDFLDHYKTLCRELDHDLKIEHAEALRNGTTG</sequence>
<protein>
    <submittedName>
        <fullName evidence="3">Uncharacterized protein YndB with AHSA1/START domain</fullName>
    </submittedName>
</protein>
<dbReference type="AlphaFoldDB" id="A0A7W4UXD4"/>
<accession>A0A7W4UXD4</accession>
<feature type="domain" description="Activator of Hsp90 ATPase homologue 1/2-like C-terminal" evidence="2">
    <location>
        <begin position="26"/>
        <end position="135"/>
    </location>
</feature>
<evidence type="ECO:0000259" key="2">
    <source>
        <dbReference type="Pfam" id="PF08327"/>
    </source>
</evidence>
<dbReference type="InterPro" id="IPR023393">
    <property type="entry name" value="START-like_dom_sf"/>
</dbReference>
<reference evidence="3 4" key="1">
    <citation type="submission" date="2020-08" db="EMBL/GenBank/DDBJ databases">
        <title>Sequencing the genomes of 1000 actinobacteria strains.</title>
        <authorList>
            <person name="Klenk H.-P."/>
        </authorList>
    </citation>
    <scope>NUCLEOTIDE SEQUENCE [LARGE SCALE GENOMIC DNA]</scope>
    <source>
        <strain evidence="3 4">DSM 20146</strain>
    </source>
</reference>
<dbReference type="RefSeq" id="WP_021763888.1">
    <property type="nucleotide sequence ID" value="NZ_JACHVP010000002.1"/>
</dbReference>
<comment type="caution">
    <text evidence="3">The sequence shown here is derived from an EMBL/GenBank/DDBJ whole genome shotgun (WGS) entry which is preliminary data.</text>
</comment>
<dbReference type="Proteomes" id="UP000538196">
    <property type="component" value="Unassembled WGS sequence"/>
</dbReference>
<organism evidence="3 4">
    <name type="scientific">Leifsonia aquatica</name>
    <name type="common">Corynebacterium aquaticum</name>
    <dbReference type="NCBI Taxonomy" id="144185"/>
    <lineage>
        <taxon>Bacteria</taxon>
        <taxon>Bacillati</taxon>
        <taxon>Actinomycetota</taxon>
        <taxon>Actinomycetes</taxon>
        <taxon>Micrococcales</taxon>
        <taxon>Microbacteriaceae</taxon>
        <taxon>Leifsonia</taxon>
    </lineage>
</organism>
<comment type="similarity">
    <text evidence="1">Belongs to the AHA1 family.</text>
</comment>
<proteinExistence type="inferred from homology"/>
<keyword evidence="4" id="KW-1185">Reference proteome</keyword>
<evidence type="ECO:0000313" key="3">
    <source>
        <dbReference type="EMBL" id="MBB2967351.1"/>
    </source>
</evidence>
<dbReference type="SUPFAM" id="SSF55961">
    <property type="entry name" value="Bet v1-like"/>
    <property type="match status" value="1"/>
</dbReference>
<dbReference type="InterPro" id="IPR013538">
    <property type="entry name" value="ASHA1/2-like_C"/>
</dbReference>
<dbReference type="Gene3D" id="3.30.530.20">
    <property type="match status" value="1"/>
</dbReference>
<dbReference type="Pfam" id="PF08327">
    <property type="entry name" value="AHSA1"/>
    <property type="match status" value="1"/>
</dbReference>